<evidence type="ECO:0000313" key="2">
    <source>
        <dbReference type="Proteomes" id="UP000776983"/>
    </source>
</evidence>
<reference evidence="1 2" key="1">
    <citation type="submission" date="2020-07" db="EMBL/GenBank/DDBJ databases">
        <title>Pusillimonas sp. nov., isolated from poultry manure in Taiwan.</title>
        <authorList>
            <person name="Lin S.-Y."/>
            <person name="Tang Y.-S."/>
            <person name="Young C.-C."/>
        </authorList>
    </citation>
    <scope>NUCLEOTIDE SEQUENCE [LARGE SCALE GENOMIC DNA]</scope>
    <source>
        <strain evidence="1 2">CC-YST705</strain>
    </source>
</reference>
<accession>A0ABS8CA44</accession>
<evidence type="ECO:0000313" key="1">
    <source>
        <dbReference type="EMBL" id="MCB5362901.1"/>
    </source>
</evidence>
<dbReference type="Proteomes" id="UP000776983">
    <property type="component" value="Unassembled WGS sequence"/>
</dbReference>
<gene>
    <name evidence="1" type="ORF">H0484_03915</name>
</gene>
<organism evidence="1 2">
    <name type="scientific">Mesopusillimonas faecipullorum</name>
    <dbReference type="NCBI Taxonomy" id="2755040"/>
    <lineage>
        <taxon>Bacteria</taxon>
        <taxon>Pseudomonadati</taxon>
        <taxon>Pseudomonadota</taxon>
        <taxon>Betaproteobacteria</taxon>
        <taxon>Burkholderiales</taxon>
        <taxon>Alcaligenaceae</taxon>
        <taxon>Mesopusillimonas</taxon>
    </lineage>
</organism>
<dbReference type="RefSeq" id="WP_226953149.1">
    <property type="nucleotide sequence ID" value="NZ_JACDXW010000002.1"/>
</dbReference>
<proteinExistence type="predicted"/>
<protein>
    <submittedName>
        <fullName evidence="1">Uncharacterized protein</fullName>
    </submittedName>
</protein>
<name>A0ABS8CA44_9BURK</name>
<comment type="caution">
    <text evidence="1">The sequence shown here is derived from an EMBL/GenBank/DDBJ whole genome shotgun (WGS) entry which is preliminary data.</text>
</comment>
<keyword evidence="2" id="KW-1185">Reference proteome</keyword>
<dbReference type="EMBL" id="JACDXW010000002">
    <property type="protein sequence ID" value="MCB5362901.1"/>
    <property type="molecule type" value="Genomic_DNA"/>
</dbReference>
<sequence>MDKNQNDISDFDHGNIHQAIFIAALGTQCDLGKYSPKSQTQRASTAVCAKSG</sequence>